<dbReference type="PROSITE" id="PS00062">
    <property type="entry name" value="ALDOKETO_REDUCTASE_2"/>
    <property type="match status" value="1"/>
</dbReference>
<evidence type="ECO:0000256" key="4">
    <source>
        <dbReference type="PIRSR" id="PIRSR000097-1"/>
    </source>
</evidence>
<reference evidence="8 9" key="1">
    <citation type="submission" date="2016-10" db="EMBL/GenBank/DDBJ databases">
        <authorList>
            <person name="de Groot N.N."/>
        </authorList>
    </citation>
    <scope>NUCLEOTIDE SEQUENCE [LARGE SCALE GENOMIC DNA]</scope>
    <source>
        <strain evidence="8 9">DSM 12130</strain>
    </source>
</reference>
<proteinExistence type="inferred from homology"/>
<organism evidence="8 9">
    <name type="scientific">Desulforhopalus singaporensis</name>
    <dbReference type="NCBI Taxonomy" id="91360"/>
    <lineage>
        <taxon>Bacteria</taxon>
        <taxon>Pseudomonadati</taxon>
        <taxon>Thermodesulfobacteriota</taxon>
        <taxon>Desulfobulbia</taxon>
        <taxon>Desulfobulbales</taxon>
        <taxon>Desulfocapsaceae</taxon>
        <taxon>Desulforhopalus</taxon>
    </lineage>
</organism>
<evidence type="ECO:0000256" key="5">
    <source>
        <dbReference type="PIRSR" id="PIRSR000097-2"/>
    </source>
</evidence>
<dbReference type="PROSITE" id="PS00063">
    <property type="entry name" value="ALDOKETO_REDUCTASE_3"/>
    <property type="match status" value="1"/>
</dbReference>
<keyword evidence="2" id="KW-0521">NADP</keyword>
<dbReference type="PIRSF" id="PIRSF000097">
    <property type="entry name" value="AKR"/>
    <property type="match status" value="1"/>
</dbReference>
<dbReference type="GO" id="GO:0016491">
    <property type="term" value="F:oxidoreductase activity"/>
    <property type="evidence" value="ECO:0007669"/>
    <property type="project" value="UniProtKB-KW"/>
</dbReference>
<gene>
    <name evidence="8" type="ORF">SAMN05660330_02546</name>
</gene>
<dbReference type="AlphaFoldDB" id="A0A1H0S5G5"/>
<evidence type="ECO:0000256" key="6">
    <source>
        <dbReference type="PIRSR" id="PIRSR000097-3"/>
    </source>
</evidence>
<dbReference type="OrthoDB" id="5328358at2"/>
<evidence type="ECO:0000256" key="3">
    <source>
        <dbReference type="ARBA" id="ARBA00023002"/>
    </source>
</evidence>
<name>A0A1H0S5G5_9BACT</name>
<feature type="active site" description="Proton donor" evidence="4">
    <location>
        <position position="48"/>
    </location>
</feature>
<dbReference type="Gene3D" id="3.20.20.100">
    <property type="entry name" value="NADP-dependent oxidoreductase domain"/>
    <property type="match status" value="1"/>
</dbReference>
<protein>
    <submittedName>
        <fullName evidence="8">Alcohol dehydrogenase (NADP+)</fullName>
    </submittedName>
</protein>
<dbReference type="PRINTS" id="PR00069">
    <property type="entry name" value="ALDKETRDTASE"/>
</dbReference>
<feature type="domain" description="NADP-dependent oxidoreductase" evidence="7">
    <location>
        <begin position="15"/>
        <end position="290"/>
    </location>
</feature>
<dbReference type="PANTHER" id="PTHR11732">
    <property type="entry name" value="ALDO/KETO REDUCTASE"/>
    <property type="match status" value="1"/>
</dbReference>
<evidence type="ECO:0000256" key="1">
    <source>
        <dbReference type="ARBA" id="ARBA00007905"/>
    </source>
</evidence>
<sequence>MKYYTLNNSLRMPALGLGTWKSKSGEAKKAVTSALEAGYLHIDCAPIYKNEKEIGEALHGAVTGNIVTREKLWVTSKLWNNAHAPRHVRPALERTLSDLQLEYLDLFLIHWPVHFRQDIEFPRKPEEFLHPDDIEFIETWQAMEKMVKKGLCRAIGVCNFSLLKLKTLVSQAAIPPAVNQIELHPYLPQPEMVAFCSATGIVPTAFSPLGSPDRPAALKKSGEPVLLDHPEILDIATQAGCTPAQLLIRWALHRNCAVIPKSTHPARIRENLEAQELVVDRGTLQKLDSISTSFRFVDGAFFCSPGSPYSLDYLWNDE</sequence>
<dbReference type="SUPFAM" id="SSF51430">
    <property type="entry name" value="NAD(P)-linked oxidoreductase"/>
    <property type="match status" value="1"/>
</dbReference>
<evidence type="ECO:0000313" key="8">
    <source>
        <dbReference type="EMBL" id="SDP36980.1"/>
    </source>
</evidence>
<dbReference type="InterPro" id="IPR023210">
    <property type="entry name" value="NADP_OxRdtase_dom"/>
</dbReference>
<comment type="similarity">
    <text evidence="1">Belongs to the aldo/keto reductase family.</text>
</comment>
<keyword evidence="9" id="KW-1185">Reference proteome</keyword>
<evidence type="ECO:0000259" key="7">
    <source>
        <dbReference type="Pfam" id="PF00248"/>
    </source>
</evidence>
<dbReference type="RefSeq" id="WP_092223396.1">
    <property type="nucleotide sequence ID" value="NZ_FNJI01000017.1"/>
</dbReference>
<dbReference type="InterPro" id="IPR036812">
    <property type="entry name" value="NAD(P)_OxRdtase_dom_sf"/>
</dbReference>
<dbReference type="FunFam" id="3.20.20.100:FF:000006">
    <property type="entry name" value="Aldo-keto reductase family 1 member A1"/>
    <property type="match status" value="1"/>
</dbReference>
<feature type="site" description="Lowers pKa of active site Tyr" evidence="6">
    <location>
        <position position="77"/>
    </location>
</feature>
<accession>A0A1H0S5G5</accession>
<dbReference type="InterPro" id="IPR018170">
    <property type="entry name" value="Aldo/ket_reductase_CS"/>
</dbReference>
<evidence type="ECO:0000256" key="2">
    <source>
        <dbReference type="ARBA" id="ARBA00022857"/>
    </source>
</evidence>
<feature type="binding site" evidence="5">
    <location>
        <position position="110"/>
    </location>
    <ligand>
        <name>substrate</name>
    </ligand>
</feature>
<dbReference type="Pfam" id="PF00248">
    <property type="entry name" value="Aldo_ket_red"/>
    <property type="match status" value="1"/>
</dbReference>
<dbReference type="STRING" id="91360.SAMN05660330_02546"/>
<keyword evidence="3" id="KW-0560">Oxidoreductase</keyword>
<dbReference type="EMBL" id="FNJI01000017">
    <property type="protein sequence ID" value="SDP36980.1"/>
    <property type="molecule type" value="Genomic_DNA"/>
</dbReference>
<dbReference type="Proteomes" id="UP000199073">
    <property type="component" value="Unassembled WGS sequence"/>
</dbReference>
<dbReference type="InterPro" id="IPR020471">
    <property type="entry name" value="AKR"/>
</dbReference>
<evidence type="ECO:0000313" key="9">
    <source>
        <dbReference type="Proteomes" id="UP000199073"/>
    </source>
</evidence>